<dbReference type="InterPro" id="IPR051110">
    <property type="entry name" value="Ly-6/neurotoxin-like_GPI-ap"/>
</dbReference>
<organism evidence="9 10">
    <name type="scientific">Carlito syrichta</name>
    <name type="common">Philippine tarsier</name>
    <name type="synonym">Tarsius syrichta</name>
    <dbReference type="NCBI Taxonomy" id="1868482"/>
    <lineage>
        <taxon>Eukaryota</taxon>
        <taxon>Metazoa</taxon>
        <taxon>Chordata</taxon>
        <taxon>Craniata</taxon>
        <taxon>Vertebrata</taxon>
        <taxon>Euteleostomi</taxon>
        <taxon>Mammalia</taxon>
        <taxon>Eutheria</taxon>
        <taxon>Euarchontoglires</taxon>
        <taxon>Primates</taxon>
        <taxon>Haplorrhini</taxon>
        <taxon>Tarsiiformes</taxon>
        <taxon>Tarsiidae</taxon>
        <taxon>Carlito</taxon>
    </lineage>
</organism>
<dbReference type="PANTHER" id="PTHR16983:SF1">
    <property type="entry name" value="PROSTATE STEM CELL ANTIGEN"/>
    <property type="match status" value="1"/>
</dbReference>
<protein>
    <submittedName>
        <fullName evidence="10">Prostate stem cell antigen</fullName>
    </submittedName>
</protein>
<dbReference type="GeneID" id="103268724"/>
<reference evidence="10" key="1">
    <citation type="submission" date="2025-08" db="UniProtKB">
        <authorList>
            <consortium name="RefSeq"/>
        </authorList>
    </citation>
    <scope>IDENTIFICATION</scope>
</reference>
<evidence type="ECO:0000256" key="5">
    <source>
        <dbReference type="ARBA" id="ARBA00023136"/>
    </source>
</evidence>
<dbReference type="AlphaFoldDB" id="A0A1U7U361"/>
<dbReference type="KEGG" id="csyr:103268724"/>
<dbReference type="InterPro" id="IPR045860">
    <property type="entry name" value="Snake_toxin-like_sf"/>
</dbReference>
<dbReference type="SUPFAM" id="SSF57302">
    <property type="entry name" value="Snake toxin-like"/>
    <property type="match status" value="1"/>
</dbReference>
<keyword evidence="5" id="KW-0472">Membrane</keyword>
<dbReference type="FunFam" id="2.10.60.10:FF:000003">
    <property type="entry name" value="lymphocyte antigen 6E isoform X1"/>
    <property type="match status" value="1"/>
</dbReference>
<feature type="chain" id="PRO_5010562035" evidence="7">
    <location>
        <begin position="21"/>
        <end position="124"/>
    </location>
</feature>
<evidence type="ECO:0000313" key="9">
    <source>
        <dbReference type="Proteomes" id="UP000189704"/>
    </source>
</evidence>
<comment type="subcellular location">
    <subcellularLocation>
        <location evidence="1">Cell membrane</location>
        <topology evidence="1">Lipid-anchor</topology>
        <topology evidence="1">GPI-anchor</topology>
    </subcellularLocation>
</comment>
<feature type="signal peptide" evidence="7">
    <location>
        <begin position="1"/>
        <end position="20"/>
    </location>
</feature>
<keyword evidence="2" id="KW-1003">Cell membrane</keyword>
<dbReference type="OrthoDB" id="5945173at2759"/>
<dbReference type="PANTHER" id="PTHR16983">
    <property type="entry name" value="UPAR/LY6 DOMAIN-CONTAINING PROTEIN"/>
    <property type="match status" value="1"/>
</dbReference>
<feature type="domain" description="UPAR/Ly6" evidence="8">
    <location>
        <begin position="21"/>
        <end position="107"/>
    </location>
</feature>
<dbReference type="Proteomes" id="UP000189704">
    <property type="component" value="Unplaced"/>
</dbReference>
<dbReference type="Gene3D" id="2.10.60.10">
    <property type="entry name" value="CD59"/>
    <property type="match status" value="1"/>
</dbReference>
<keyword evidence="9" id="KW-1185">Reference proteome</keyword>
<accession>A0A1U7U361</accession>
<name>A0A1U7U361_CARSF</name>
<dbReference type="InterPro" id="IPR016054">
    <property type="entry name" value="LY6_UPA_recep-like"/>
</dbReference>
<dbReference type="GO" id="GO:0005886">
    <property type="term" value="C:plasma membrane"/>
    <property type="evidence" value="ECO:0007669"/>
    <property type="project" value="UniProtKB-SubCell"/>
</dbReference>
<evidence type="ECO:0000256" key="3">
    <source>
        <dbReference type="ARBA" id="ARBA00022622"/>
    </source>
</evidence>
<gene>
    <name evidence="10" type="primary">PSCA</name>
</gene>
<dbReference type="Pfam" id="PF00087">
    <property type="entry name" value="Toxin_TOLIP"/>
    <property type="match status" value="1"/>
</dbReference>
<proteinExistence type="predicted"/>
<dbReference type="GO" id="GO:0098552">
    <property type="term" value="C:side of membrane"/>
    <property type="evidence" value="ECO:0007669"/>
    <property type="project" value="UniProtKB-KW"/>
</dbReference>
<dbReference type="CDD" id="cd23573">
    <property type="entry name" value="TFP_LU_ECD_PSCA"/>
    <property type="match status" value="1"/>
</dbReference>
<dbReference type="STRING" id="1868482.ENSTSYP00000009941"/>
<keyword evidence="3" id="KW-0336">GPI-anchor</keyword>
<evidence type="ECO:0000256" key="4">
    <source>
        <dbReference type="ARBA" id="ARBA00022729"/>
    </source>
</evidence>
<evidence type="ECO:0000256" key="6">
    <source>
        <dbReference type="ARBA" id="ARBA00023180"/>
    </source>
</evidence>
<evidence type="ECO:0000256" key="7">
    <source>
        <dbReference type="SAM" id="SignalP"/>
    </source>
</evidence>
<dbReference type="GO" id="GO:0033130">
    <property type="term" value="F:acetylcholine receptor binding"/>
    <property type="evidence" value="ECO:0007669"/>
    <property type="project" value="Ensembl"/>
</dbReference>
<dbReference type="OMA" id="ISKGCTS"/>
<sequence>MKAVLLALLAAGLALQPGTALKCYYCKTQVSNKDCQHVQNCTESETQCRTELIRAIGLLTFINKGCSSNCVAGSEDYYLGKKNITCCDTDLCNISGAQTLQPAITTLALLTVLGGLLLWGPSQL</sequence>
<evidence type="ECO:0000256" key="1">
    <source>
        <dbReference type="ARBA" id="ARBA00004609"/>
    </source>
</evidence>
<evidence type="ECO:0000259" key="8">
    <source>
        <dbReference type="SMART" id="SM00134"/>
    </source>
</evidence>
<dbReference type="InterPro" id="IPR035076">
    <property type="entry name" value="Toxin/TOLIP"/>
</dbReference>
<dbReference type="SMART" id="SM00134">
    <property type="entry name" value="LU"/>
    <property type="match status" value="1"/>
</dbReference>
<keyword evidence="6" id="KW-0325">Glycoprotein</keyword>
<dbReference type="RefSeq" id="XP_008064520.1">
    <property type="nucleotide sequence ID" value="XM_008066329.1"/>
</dbReference>
<evidence type="ECO:0000313" key="10">
    <source>
        <dbReference type="RefSeq" id="XP_008064520.1"/>
    </source>
</evidence>
<keyword evidence="3" id="KW-0449">Lipoprotein</keyword>
<dbReference type="CTD" id="8000"/>
<keyword evidence="4 7" id="KW-0732">Signal</keyword>
<evidence type="ECO:0000256" key="2">
    <source>
        <dbReference type="ARBA" id="ARBA00022475"/>
    </source>
</evidence>
<dbReference type="GO" id="GO:0070373">
    <property type="term" value="P:negative regulation of ERK1 and ERK2 cascade"/>
    <property type="evidence" value="ECO:0007669"/>
    <property type="project" value="Ensembl"/>
</dbReference>